<keyword evidence="1" id="KW-0418">Kinase</keyword>
<keyword evidence="2" id="KW-1185">Reference proteome</keyword>
<dbReference type="GO" id="GO:0016301">
    <property type="term" value="F:kinase activity"/>
    <property type="evidence" value="ECO:0007669"/>
    <property type="project" value="UniProtKB-KW"/>
</dbReference>
<reference evidence="1 2" key="1">
    <citation type="submission" date="2023-11" db="EMBL/GenBank/DDBJ databases">
        <authorList>
            <person name="Cook R."/>
            <person name="Crisci M."/>
            <person name="Pye H."/>
            <person name="Adriaenssens E."/>
            <person name="Santini J."/>
        </authorList>
    </citation>
    <scope>NUCLEOTIDE SEQUENCE [LARGE SCALE GENOMIC DNA]</scope>
    <source>
        <strain evidence="1">Lak_Megaphage_RVC_AP3_GC26</strain>
    </source>
</reference>
<keyword evidence="1" id="KW-0808">Transferase</keyword>
<dbReference type="InterPro" id="IPR027417">
    <property type="entry name" value="P-loop_NTPase"/>
</dbReference>
<dbReference type="Proteomes" id="UP001348805">
    <property type="component" value="Segment"/>
</dbReference>
<name>A0ABZ0Z0W7_9CAUD</name>
<protein>
    <submittedName>
        <fullName evidence="1">Thymidylate kinase</fullName>
    </submittedName>
</protein>
<sequence>MRQKDTKLIIIDGMDNTGKTTLINRITSVLQDQLDMNVNIIHLEKPPKEIKKEDIPHYSHMYYTDILVKQLNTLYNSDMYDYIILDRGWISEYVYGPLYRNRTYQEITEDNIVMDYKISKIFGKENIFLYVLIGDPQFLLEHEDNLSLSNSNKELINKEYDLFLQAFYMSLLTNKELIHVNNGKTEYKEYLHDIFNSIIEF</sequence>
<dbReference type="EMBL" id="OR769219">
    <property type="protein sequence ID" value="WQJ51597.1"/>
    <property type="molecule type" value="Genomic_DNA"/>
</dbReference>
<accession>A0ABZ0Z0W7</accession>
<proteinExistence type="predicted"/>
<organism evidence="1 2">
    <name type="scientific">phage Lak_Megaphage_RVC_AP3_GC26</name>
    <dbReference type="NCBI Taxonomy" id="3109225"/>
    <lineage>
        <taxon>Viruses</taxon>
        <taxon>Duplodnaviria</taxon>
        <taxon>Heunggongvirae</taxon>
        <taxon>Uroviricota</taxon>
        <taxon>Caudoviricetes</taxon>
        <taxon>Caudoviricetes code 15 clade</taxon>
    </lineage>
</organism>
<evidence type="ECO:0000313" key="1">
    <source>
        <dbReference type="EMBL" id="WQJ51597.1"/>
    </source>
</evidence>
<dbReference type="SUPFAM" id="SSF52540">
    <property type="entry name" value="P-loop containing nucleoside triphosphate hydrolases"/>
    <property type="match status" value="1"/>
</dbReference>
<dbReference type="Gene3D" id="3.40.50.300">
    <property type="entry name" value="P-loop containing nucleotide triphosphate hydrolases"/>
    <property type="match status" value="1"/>
</dbReference>
<evidence type="ECO:0000313" key="2">
    <source>
        <dbReference type="Proteomes" id="UP001348805"/>
    </source>
</evidence>